<organism evidence="1 2">
    <name type="scientific">Aspergillus tubingensis (strain CBS 134.48)</name>
    <dbReference type="NCBI Taxonomy" id="767770"/>
    <lineage>
        <taxon>Eukaryota</taxon>
        <taxon>Fungi</taxon>
        <taxon>Dikarya</taxon>
        <taxon>Ascomycota</taxon>
        <taxon>Pezizomycotina</taxon>
        <taxon>Eurotiomycetes</taxon>
        <taxon>Eurotiomycetidae</taxon>
        <taxon>Eurotiales</taxon>
        <taxon>Aspergillaceae</taxon>
        <taxon>Aspergillus</taxon>
        <taxon>Aspergillus subgen. Circumdati</taxon>
    </lineage>
</organism>
<proteinExistence type="predicted"/>
<dbReference type="AlphaFoldDB" id="A0A1L9NEK7"/>
<evidence type="ECO:0000313" key="1">
    <source>
        <dbReference type="EMBL" id="OJI87612.1"/>
    </source>
</evidence>
<dbReference type="VEuPathDB" id="FungiDB:ASPTUDRAFT_51742"/>
<gene>
    <name evidence="1" type="ORF">ASPTUDRAFT_51742</name>
</gene>
<evidence type="ECO:0000313" key="2">
    <source>
        <dbReference type="Proteomes" id="UP000184304"/>
    </source>
</evidence>
<accession>A0A1L9NEK7</accession>
<protein>
    <submittedName>
        <fullName evidence="1">Uncharacterized protein</fullName>
    </submittedName>
</protein>
<sequence length="72" mass="7846">ASAALAAATPALALTASHERIVWMWNDTNNGLLTIALNEPTPIHSYYDNNNASSLFIFASLRLAPPRIVCHR</sequence>
<dbReference type="Proteomes" id="UP000184304">
    <property type="component" value="Unassembled WGS sequence"/>
</dbReference>
<keyword evidence="2" id="KW-1185">Reference proteome</keyword>
<dbReference type="EMBL" id="KV878182">
    <property type="protein sequence ID" value="OJI87612.1"/>
    <property type="molecule type" value="Genomic_DNA"/>
</dbReference>
<reference evidence="2" key="1">
    <citation type="journal article" date="2017" name="Genome Biol.">
        <title>Comparative genomics reveals high biological diversity and specific adaptations in the industrially and medically important fungal genus Aspergillus.</title>
        <authorList>
            <person name="de Vries R.P."/>
            <person name="Riley R."/>
            <person name="Wiebenga A."/>
            <person name="Aguilar-Osorio G."/>
            <person name="Amillis S."/>
            <person name="Uchima C.A."/>
            <person name="Anderluh G."/>
            <person name="Asadollahi M."/>
            <person name="Askin M."/>
            <person name="Barry K."/>
            <person name="Battaglia E."/>
            <person name="Bayram O."/>
            <person name="Benocci T."/>
            <person name="Braus-Stromeyer S.A."/>
            <person name="Caldana C."/>
            <person name="Canovas D."/>
            <person name="Cerqueira G.C."/>
            <person name="Chen F."/>
            <person name="Chen W."/>
            <person name="Choi C."/>
            <person name="Clum A."/>
            <person name="Dos Santos R.A."/>
            <person name="Damasio A.R."/>
            <person name="Diallinas G."/>
            <person name="Emri T."/>
            <person name="Fekete E."/>
            <person name="Flipphi M."/>
            <person name="Freyberg S."/>
            <person name="Gallo A."/>
            <person name="Gournas C."/>
            <person name="Habgood R."/>
            <person name="Hainaut M."/>
            <person name="Harispe M.L."/>
            <person name="Henrissat B."/>
            <person name="Hilden K.S."/>
            <person name="Hope R."/>
            <person name="Hossain A."/>
            <person name="Karabika E."/>
            <person name="Karaffa L."/>
            <person name="Karanyi Z."/>
            <person name="Krasevec N."/>
            <person name="Kuo A."/>
            <person name="Kusch H."/>
            <person name="LaButti K."/>
            <person name="Lagendijk E.L."/>
            <person name="Lapidus A."/>
            <person name="Levasseur A."/>
            <person name="Lindquist E."/>
            <person name="Lipzen A."/>
            <person name="Logrieco A.F."/>
            <person name="MacCabe A."/>
            <person name="Maekelae M.R."/>
            <person name="Malavazi I."/>
            <person name="Melin P."/>
            <person name="Meyer V."/>
            <person name="Mielnichuk N."/>
            <person name="Miskei M."/>
            <person name="Molnar A.P."/>
            <person name="Mule G."/>
            <person name="Ngan C.Y."/>
            <person name="Orejas M."/>
            <person name="Orosz E."/>
            <person name="Ouedraogo J.P."/>
            <person name="Overkamp K.M."/>
            <person name="Park H.-S."/>
            <person name="Perrone G."/>
            <person name="Piumi F."/>
            <person name="Punt P.J."/>
            <person name="Ram A.F."/>
            <person name="Ramon A."/>
            <person name="Rauscher S."/>
            <person name="Record E."/>
            <person name="Riano-Pachon D.M."/>
            <person name="Robert V."/>
            <person name="Roehrig J."/>
            <person name="Ruller R."/>
            <person name="Salamov A."/>
            <person name="Salih N.S."/>
            <person name="Samson R.A."/>
            <person name="Sandor E."/>
            <person name="Sanguinetti M."/>
            <person name="Schuetze T."/>
            <person name="Sepcic K."/>
            <person name="Shelest E."/>
            <person name="Sherlock G."/>
            <person name="Sophianopoulou V."/>
            <person name="Squina F.M."/>
            <person name="Sun H."/>
            <person name="Susca A."/>
            <person name="Todd R.B."/>
            <person name="Tsang A."/>
            <person name="Unkles S.E."/>
            <person name="van de Wiele N."/>
            <person name="van Rossen-Uffink D."/>
            <person name="Oliveira J.V."/>
            <person name="Vesth T.C."/>
            <person name="Visser J."/>
            <person name="Yu J.-H."/>
            <person name="Zhou M."/>
            <person name="Andersen M.R."/>
            <person name="Archer D.B."/>
            <person name="Baker S.E."/>
            <person name="Benoit I."/>
            <person name="Brakhage A.A."/>
            <person name="Braus G.H."/>
            <person name="Fischer R."/>
            <person name="Frisvad J.C."/>
            <person name="Goldman G.H."/>
            <person name="Houbraken J."/>
            <person name="Oakley B."/>
            <person name="Pocsi I."/>
            <person name="Scazzocchio C."/>
            <person name="Seiboth B."/>
            <person name="vanKuyk P.A."/>
            <person name="Wortman J."/>
            <person name="Dyer P.S."/>
            <person name="Grigoriev I.V."/>
        </authorList>
    </citation>
    <scope>NUCLEOTIDE SEQUENCE [LARGE SCALE GENOMIC DNA]</scope>
    <source>
        <strain evidence="2">CBS 134.48</strain>
    </source>
</reference>
<feature type="non-terminal residue" evidence="1">
    <location>
        <position position="1"/>
    </location>
</feature>
<name>A0A1L9NEK7_ASPTC</name>